<keyword evidence="4" id="KW-0227">DNA damage</keyword>
<evidence type="ECO:0000256" key="3">
    <source>
        <dbReference type="ARBA" id="ARBA00022723"/>
    </source>
</evidence>
<feature type="site" description="Histone H3K4me3 binding" evidence="14">
    <location>
        <position position="14"/>
    </location>
</feature>
<keyword evidence="8" id="KW-0234">DNA repair</keyword>
<feature type="binding site" evidence="15">
    <location>
        <position position="36"/>
    </location>
    <ligand>
        <name>Zn(2+)</name>
        <dbReference type="ChEBI" id="CHEBI:29105"/>
        <label>2</label>
    </ligand>
</feature>
<protein>
    <recommendedName>
        <fullName evidence="12">Chromatin modification-related protein YNG2</fullName>
    </recommendedName>
    <alternativeName>
        <fullName evidence="13">ING1 homolog 2</fullName>
    </alternativeName>
</protein>
<gene>
    <name evidence="18" type="ORF">P153DRAFT_251375</name>
</gene>
<feature type="non-terminal residue" evidence="18">
    <location>
        <position position="1"/>
    </location>
</feature>
<keyword evidence="9" id="KW-0539">Nucleus</keyword>
<dbReference type="GO" id="GO:0006281">
    <property type="term" value="P:DNA repair"/>
    <property type="evidence" value="ECO:0007669"/>
    <property type="project" value="UniProtKB-KW"/>
</dbReference>
<sequence>TAKDNEAQVDGTKYCSCQQASEDSDDYMIACDNATCRYHWFHWKCVGVREAPIGDWMCPECEKQQTHDRS</sequence>
<keyword evidence="3 15" id="KW-0479">Metal-binding</keyword>
<dbReference type="InterPro" id="IPR059153">
    <property type="entry name" value="NSD_PHD-1st"/>
</dbReference>
<feature type="non-terminal residue" evidence="18">
    <location>
        <position position="70"/>
    </location>
</feature>
<comment type="function">
    <text evidence="11">Component of the NuA4 histone acetyltransferase complex which is involved in transcriptional activation of selected genes principally by acetylation of nucleosomal histone H4 and H2A. The NuA4 complex is also involved in DNA repair. Involved in cell cycle progression and meiosis.</text>
</comment>
<comment type="similarity">
    <text evidence="2">Belongs to the ING family.</text>
</comment>
<dbReference type="InterPro" id="IPR019787">
    <property type="entry name" value="Znf_PHD-finger"/>
</dbReference>
<evidence type="ECO:0000256" key="10">
    <source>
        <dbReference type="ARBA" id="ARBA00023254"/>
    </source>
</evidence>
<dbReference type="GO" id="GO:0005634">
    <property type="term" value="C:nucleus"/>
    <property type="evidence" value="ECO:0007669"/>
    <property type="project" value="UniProtKB-SubCell"/>
</dbReference>
<dbReference type="OrthoDB" id="2505961at2759"/>
<evidence type="ECO:0000259" key="17">
    <source>
        <dbReference type="PROSITE" id="PS50016"/>
    </source>
</evidence>
<evidence type="ECO:0000256" key="7">
    <source>
        <dbReference type="ARBA" id="ARBA00022853"/>
    </source>
</evidence>
<feature type="binding site" evidence="15">
    <location>
        <position position="61"/>
    </location>
    <ligand>
        <name>Zn(2+)</name>
        <dbReference type="ChEBI" id="CHEBI:29105"/>
        <label>2</label>
    </ligand>
</feature>
<dbReference type="Gene3D" id="3.30.40.10">
    <property type="entry name" value="Zinc/RING finger domain, C3HC4 (zinc finger)"/>
    <property type="match status" value="1"/>
</dbReference>
<evidence type="ECO:0000313" key="19">
    <source>
        <dbReference type="Proteomes" id="UP000799771"/>
    </source>
</evidence>
<evidence type="ECO:0000256" key="12">
    <source>
        <dbReference type="ARBA" id="ARBA00040138"/>
    </source>
</evidence>
<feature type="binding site" evidence="15">
    <location>
        <position position="42"/>
    </location>
    <ligand>
        <name>Zn(2+)</name>
        <dbReference type="ChEBI" id="CHEBI:29105"/>
        <label>1</label>
    </ligand>
</feature>
<dbReference type="SMART" id="SM00249">
    <property type="entry name" value="PHD"/>
    <property type="match status" value="1"/>
</dbReference>
<keyword evidence="19" id="KW-1185">Reference proteome</keyword>
<evidence type="ECO:0000313" key="18">
    <source>
        <dbReference type="EMBL" id="KAF2133697.1"/>
    </source>
</evidence>
<keyword evidence="10" id="KW-0469">Meiosis</keyword>
<dbReference type="GO" id="GO:0051321">
    <property type="term" value="P:meiotic cell cycle"/>
    <property type="evidence" value="ECO:0007669"/>
    <property type="project" value="UniProtKB-KW"/>
</dbReference>
<dbReference type="PANTHER" id="PTHR10333:SF100">
    <property type="entry name" value="CHROMATIN MODIFICATION-RELATED PROTEIN YNG2"/>
    <property type="match status" value="1"/>
</dbReference>
<evidence type="ECO:0000256" key="11">
    <source>
        <dbReference type="ARBA" id="ARBA00037044"/>
    </source>
</evidence>
<dbReference type="Proteomes" id="UP000799771">
    <property type="component" value="Unassembled WGS sequence"/>
</dbReference>
<proteinExistence type="inferred from homology"/>
<evidence type="ECO:0000256" key="1">
    <source>
        <dbReference type="ARBA" id="ARBA00004123"/>
    </source>
</evidence>
<accession>A0A6A6AS78</accession>
<dbReference type="PROSITE" id="PS01359">
    <property type="entry name" value="ZF_PHD_1"/>
    <property type="match status" value="1"/>
</dbReference>
<dbReference type="Pfam" id="PF23011">
    <property type="entry name" value="PHD-1st_NSD"/>
    <property type="match status" value="1"/>
</dbReference>
<name>A0A6A6AS78_9PLEO</name>
<dbReference type="GO" id="GO:0006325">
    <property type="term" value="P:chromatin organization"/>
    <property type="evidence" value="ECO:0007669"/>
    <property type="project" value="UniProtKB-KW"/>
</dbReference>
<evidence type="ECO:0000256" key="16">
    <source>
        <dbReference type="PROSITE-ProRule" id="PRU00146"/>
    </source>
</evidence>
<dbReference type="SUPFAM" id="SSF57903">
    <property type="entry name" value="FYVE/PHD zinc finger"/>
    <property type="match status" value="1"/>
</dbReference>
<keyword evidence="7" id="KW-0156">Chromatin regulator</keyword>
<feature type="binding site" evidence="15">
    <location>
        <position position="45"/>
    </location>
    <ligand>
        <name>Zn(2+)</name>
        <dbReference type="ChEBI" id="CHEBI:29105"/>
        <label>1</label>
    </ligand>
</feature>
<dbReference type="InterPro" id="IPR011011">
    <property type="entry name" value="Znf_FYVE_PHD"/>
</dbReference>
<evidence type="ECO:0000256" key="15">
    <source>
        <dbReference type="PIRSR" id="PIRSR628651-51"/>
    </source>
</evidence>
<dbReference type="PROSITE" id="PS50016">
    <property type="entry name" value="ZF_PHD_2"/>
    <property type="match status" value="1"/>
</dbReference>
<dbReference type="GO" id="GO:0006355">
    <property type="term" value="P:regulation of DNA-templated transcription"/>
    <property type="evidence" value="ECO:0007669"/>
    <property type="project" value="TreeGrafter"/>
</dbReference>
<feature type="binding site" evidence="15">
    <location>
        <position position="15"/>
    </location>
    <ligand>
        <name>Zn(2+)</name>
        <dbReference type="ChEBI" id="CHEBI:29105"/>
        <label>1</label>
    </ligand>
</feature>
<evidence type="ECO:0000256" key="9">
    <source>
        <dbReference type="ARBA" id="ARBA00023242"/>
    </source>
</evidence>
<keyword evidence="5 16" id="KW-0863">Zinc-finger</keyword>
<dbReference type="AlphaFoldDB" id="A0A6A6AS78"/>
<evidence type="ECO:0000256" key="13">
    <source>
        <dbReference type="ARBA" id="ARBA00042676"/>
    </source>
</evidence>
<feature type="binding site" evidence="15">
    <location>
        <position position="17"/>
    </location>
    <ligand>
        <name>Zn(2+)</name>
        <dbReference type="ChEBI" id="CHEBI:29105"/>
        <label>1</label>
    </ligand>
</feature>
<dbReference type="InterPro" id="IPR019786">
    <property type="entry name" value="Zinc_finger_PHD-type_CS"/>
</dbReference>
<dbReference type="GO" id="GO:0035267">
    <property type="term" value="C:NuA4 histone acetyltransferase complex"/>
    <property type="evidence" value="ECO:0007669"/>
    <property type="project" value="TreeGrafter"/>
</dbReference>
<organism evidence="18 19">
    <name type="scientific">Dothidotthia symphoricarpi CBS 119687</name>
    <dbReference type="NCBI Taxonomy" id="1392245"/>
    <lineage>
        <taxon>Eukaryota</taxon>
        <taxon>Fungi</taxon>
        <taxon>Dikarya</taxon>
        <taxon>Ascomycota</taxon>
        <taxon>Pezizomycotina</taxon>
        <taxon>Dothideomycetes</taxon>
        <taxon>Pleosporomycetidae</taxon>
        <taxon>Pleosporales</taxon>
        <taxon>Dothidotthiaceae</taxon>
        <taxon>Dothidotthia</taxon>
    </lineage>
</organism>
<evidence type="ECO:0000256" key="6">
    <source>
        <dbReference type="ARBA" id="ARBA00022833"/>
    </source>
</evidence>
<evidence type="ECO:0000256" key="5">
    <source>
        <dbReference type="ARBA" id="ARBA00022771"/>
    </source>
</evidence>
<evidence type="ECO:0000256" key="14">
    <source>
        <dbReference type="PIRSR" id="PIRSR628651-50"/>
    </source>
</evidence>
<dbReference type="GO" id="GO:0008270">
    <property type="term" value="F:zinc ion binding"/>
    <property type="evidence" value="ECO:0007669"/>
    <property type="project" value="UniProtKB-KW"/>
</dbReference>
<evidence type="ECO:0000256" key="4">
    <source>
        <dbReference type="ARBA" id="ARBA00022763"/>
    </source>
</evidence>
<feature type="binding site" evidence="15">
    <location>
        <position position="58"/>
    </location>
    <ligand>
        <name>Zn(2+)</name>
        <dbReference type="ChEBI" id="CHEBI:29105"/>
        <label>2</label>
    </ligand>
</feature>
<feature type="site" description="Histone H3K4me3 binding" evidence="14">
    <location>
        <position position="28"/>
    </location>
</feature>
<evidence type="ECO:0000256" key="8">
    <source>
        <dbReference type="ARBA" id="ARBA00023204"/>
    </source>
</evidence>
<feature type="site" description="Histone H3K4me3 binding" evidence="14">
    <location>
        <position position="32"/>
    </location>
</feature>
<keyword evidence="6 15" id="KW-0862">Zinc</keyword>
<comment type="subcellular location">
    <subcellularLocation>
        <location evidence="1">Nucleus</location>
    </subcellularLocation>
</comment>
<dbReference type="GeneID" id="54403144"/>
<dbReference type="InterPro" id="IPR001965">
    <property type="entry name" value="Znf_PHD"/>
</dbReference>
<reference evidence="18" key="1">
    <citation type="journal article" date="2020" name="Stud. Mycol.">
        <title>101 Dothideomycetes genomes: a test case for predicting lifestyles and emergence of pathogens.</title>
        <authorList>
            <person name="Haridas S."/>
            <person name="Albert R."/>
            <person name="Binder M."/>
            <person name="Bloem J."/>
            <person name="Labutti K."/>
            <person name="Salamov A."/>
            <person name="Andreopoulos B."/>
            <person name="Baker S."/>
            <person name="Barry K."/>
            <person name="Bills G."/>
            <person name="Bluhm B."/>
            <person name="Cannon C."/>
            <person name="Castanera R."/>
            <person name="Culley D."/>
            <person name="Daum C."/>
            <person name="Ezra D."/>
            <person name="Gonzalez J."/>
            <person name="Henrissat B."/>
            <person name="Kuo A."/>
            <person name="Liang C."/>
            <person name="Lipzen A."/>
            <person name="Lutzoni F."/>
            <person name="Magnuson J."/>
            <person name="Mondo S."/>
            <person name="Nolan M."/>
            <person name="Ohm R."/>
            <person name="Pangilinan J."/>
            <person name="Park H.-J."/>
            <person name="Ramirez L."/>
            <person name="Alfaro M."/>
            <person name="Sun H."/>
            <person name="Tritt A."/>
            <person name="Yoshinaga Y."/>
            <person name="Zwiers L.-H."/>
            <person name="Turgeon B."/>
            <person name="Goodwin S."/>
            <person name="Spatafora J."/>
            <person name="Crous P."/>
            <person name="Grigoriev I."/>
        </authorList>
    </citation>
    <scope>NUCLEOTIDE SEQUENCE</scope>
    <source>
        <strain evidence="18">CBS 119687</strain>
    </source>
</reference>
<feature type="site" description="Histone H3K4me3 binding" evidence="14">
    <location>
        <position position="40"/>
    </location>
</feature>
<feature type="domain" description="PHD-type" evidence="17">
    <location>
        <begin position="12"/>
        <end position="64"/>
    </location>
</feature>
<dbReference type="PANTHER" id="PTHR10333">
    <property type="entry name" value="INHIBITOR OF GROWTH PROTEIN"/>
    <property type="match status" value="1"/>
</dbReference>
<dbReference type="InterPro" id="IPR013083">
    <property type="entry name" value="Znf_RING/FYVE/PHD"/>
</dbReference>
<feature type="binding site" evidence="15">
    <location>
        <position position="31"/>
    </location>
    <ligand>
        <name>Zn(2+)</name>
        <dbReference type="ChEBI" id="CHEBI:29105"/>
        <label>2</label>
    </ligand>
</feature>
<dbReference type="InterPro" id="IPR028651">
    <property type="entry name" value="ING_fam"/>
</dbReference>
<dbReference type="RefSeq" id="XP_033528084.1">
    <property type="nucleotide sequence ID" value="XM_033662712.1"/>
</dbReference>
<dbReference type="EMBL" id="ML977498">
    <property type="protein sequence ID" value="KAF2133697.1"/>
    <property type="molecule type" value="Genomic_DNA"/>
</dbReference>
<evidence type="ECO:0000256" key="2">
    <source>
        <dbReference type="ARBA" id="ARBA00010210"/>
    </source>
</evidence>